<feature type="domain" description="PHD-type" evidence="6">
    <location>
        <begin position="146"/>
        <end position="194"/>
    </location>
</feature>
<dbReference type="AlphaFoldDB" id="A0A8I2ZAM2"/>
<dbReference type="GO" id="GO:0008270">
    <property type="term" value="F:zinc ion binding"/>
    <property type="evidence" value="ECO:0007669"/>
    <property type="project" value="UniProtKB-KW"/>
</dbReference>
<feature type="region of interest" description="Disordered" evidence="5">
    <location>
        <begin position="478"/>
        <end position="610"/>
    </location>
</feature>
<feature type="compositionally biased region" description="Basic residues" evidence="5">
    <location>
        <begin position="578"/>
        <end position="591"/>
    </location>
</feature>
<feature type="compositionally biased region" description="Polar residues" evidence="5">
    <location>
        <begin position="549"/>
        <end position="558"/>
    </location>
</feature>
<dbReference type="InterPro" id="IPR047157">
    <property type="entry name" value="PHRF1/Atg35"/>
</dbReference>
<dbReference type="InterPro" id="IPR001965">
    <property type="entry name" value="Znf_PHD"/>
</dbReference>
<evidence type="ECO:0000256" key="4">
    <source>
        <dbReference type="PROSITE-ProRule" id="PRU00175"/>
    </source>
</evidence>
<comment type="caution">
    <text evidence="8">The sequence shown here is derived from an EMBL/GenBank/DDBJ whole genome shotgun (WGS) entry which is preliminary data.</text>
</comment>
<feature type="compositionally biased region" description="Low complexity" evidence="5">
    <location>
        <begin position="431"/>
        <end position="443"/>
    </location>
</feature>
<keyword evidence="3" id="KW-0862">Zinc</keyword>
<dbReference type="InterPro" id="IPR019786">
    <property type="entry name" value="Zinc_finger_PHD-type_CS"/>
</dbReference>
<evidence type="ECO:0000313" key="8">
    <source>
        <dbReference type="EMBL" id="KAG7124974.1"/>
    </source>
</evidence>
<dbReference type="PROSITE" id="PS50016">
    <property type="entry name" value="ZF_PHD_2"/>
    <property type="match status" value="1"/>
</dbReference>
<feature type="compositionally biased region" description="Low complexity" evidence="5">
    <location>
        <begin position="512"/>
        <end position="521"/>
    </location>
</feature>
<dbReference type="PROSITE" id="PS01359">
    <property type="entry name" value="ZF_PHD_1"/>
    <property type="match status" value="1"/>
</dbReference>
<proteinExistence type="predicted"/>
<organism evidence="8 9">
    <name type="scientific">Verticillium longisporum</name>
    <name type="common">Verticillium dahliae var. longisporum</name>
    <dbReference type="NCBI Taxonomy" id="100787"/>
    <lineage>
        <taxon>Eukaryota</taxon>
        <taxon>Fungi</taxon>
        <taxon>Dikarya</taxon>
        <taxon>Ascomycota</taxon>
        <taxon>Pezizomycotina</taxon>
        <taxon>Sordariomycetes</taxon>
        <taxon>Hypocreomycetidae</taxon>
        <taxon>Glomerellales</taxon>
        <taxon>Plectosphaerellaceae</taxon>
        <taxon>Verticillium</taxon>
    </lineage>
</organism>
<name>A0A8I2ZAM2_VERLO</name>
<dbReference type="SMART" id="SM00249">
    <property type="entry name" value="PHD"/>
    <property type="match status" value="1"/>
</dbReference>
<feature type="compositionally biased region" description="Pro residues" evidence="5">
    <location>
        <begin position="522"/>
        <end position="531"/>
    </location>
</feature>
<dbReference type="PANTHER" id="PTHR12618:SF20">
    <property type="entry name" value="PHD AND RING FINGER DOMAIN-CONTAINING PROTEIN 1"/>
    <property type="match status" value="1"/>
</dbReference>
<evidence type="ECO:0000256" key="1">
    <source>
        <dbReference type="ARBA" id="ARBA00022723"/>
    </source>
</evidence>
<evidence type="ECO:0000256" key="3">
    <source>
        <dbReference type="ARBA" id="ARBA00022833"/>
    </source>
</evidence>
<feature type="domain" description="RING-type" evidence="7">
    <location>
        <begin position="7"/>
        <end position="97"/>
    </location>
</feature>
<evidence type="ECO:0000256" key="2">
    <source>
        <dbReference type="ARBA" id="ARBA00022771"/>
    </source>
</evidence>
<feature type="region of interest" description="Disordered" evidence="5">
    <location>
        <begin position="339"/>
        <end position="463"/>
    </location>
</feature>
<accession>A0A8I2ZAM2</accession>
<keyword evidence="1" id="KW-0479">Metal-binding</keyword>
<feature type="compositionally biased region" description="Low complexity" evidence="5">
    <location>
        <begin position="25"/>
        <end position="44"/>
    </location>
</feature>
<dbReference type="SMART" id="SM00184">
    <property type="entry name" value="RING"/>
    <property type="match status" value="2"/>
</dbReference>
<feature type="compositionally biased region" description="Low complexity" evidence="5">
    <location>
        <begin position="366"/>
        <end position="378"/>
    </location>
</feature>
<feature type="compositionally biased region" description="Basic and acidic residues" evidence="5">
    <location>
        <begin position="270"/>
        <end position="288"/>
    </location>
</feature>
<dbReference type="Pfam" id="PF13639">
    <property type="entry name" value="zf-RING_2"/>
    <property type="match status" value="1"/>
</dbReference>
<protein>
    <submittedName>
        <fullName evidence="8">PHD and RING finger domain-containing protein like</fullName>
    </submittedName>
</protein>
<keyword evidence="2 4" id="KW-0863">Zinc-finger</keyword>
<dbReference type="InterPro" id="IPR019787">
    <property type="entry name" value="Znf_PHD-finger"/>
</dbReference>
<gene>
    <name evidence="8" type="ORF">HYQ45_013482</name>
</gene>
<evidence type="ECO:0000259" key="7">
    <source>
        <dbReference type="PROSITE" id="PS50089"/>
    </source>
</evidence>
<evidence type="ECO:0000256" key="5">
    <source>
        <dbReference type="SAM" id="MobiDB-lite"/>
    </source>
</evidence>
<sequence>MTDPDQCIICLESLQPPPTGDSTQPAAGGPSATASASEPPGASEHAVEPATPIKVDPELLESDENHLIATLVGCNHIVHDRCIRSWAKNSNTCPICRTTFNEISLSAELDGPEIDLYSVEDKKQTHEFDLRQWLQENPEEEEPEEETPCPICGMAERPDILLLCDGCDAAYHTHCVGLNHVPAGSWYCLECVDIFRPAAASDSTSDSDVQAIAPSTNHRRPFVRTRERQRRARRQARSVEWQGAWGQIAGRIFEATDIDLDNYEDDDSLEGFRRTQQQRERESREYREWEQRLQIASRQGAGETFARSIPRAIGERLDIVQPVQESAEERLAWGALDRARQSANNNNNSSSNRTVTPNRRKRKSRSASTSPREAAAAAEEPERKLKRPRTRRLPIQGEASGSGTSGPATAVAAAPVPAPAAALAPAPPTATSPTDPSNSAASAARDHPLPINGSSSTSVPTRGITAAPSFLSSLLKEVEMSTPSDEENVRSFFNSHNGVDASSPPTSPSPPSSRNSPRPLSLTPPPLPRPTSPSSLSSYVEPVYPKANYSPNRQAGDTSDSESRARQHRHTHPDIRQPRPRRPGQLHRSPTRPRSQVVSPASDLSREEKERVSAFVKSALKPHWDIEEKPHWDIEDRKITAEQYSNINRDVSRKLYDGLRDPAMAEDKAQWEARAKEEVTRAVAALQQAIPA</sequence>
<feature type="region of interest" description="Disordered" evidence="5">
    <location>
        <begin position="264"/>
        <end position="288"/>
    </location>
</feature>
<feature type="region of interest" description="Disordered" evidence="5">
    <location>
        <begin position="11"/>
        <end position="50"/>
    </location>
</feature>
<dbReference type="OrthoDB" id="8062037at2759"/>
<dbReference type="EMBL" id="JAEMWZ010000324">
    <property type="protein sequence ID" value="KAG7124974.1"/>
    <property type="molecule type" value="Genomic_DNA"/>
</dbReference>
<dbReference type="InterPro" id="IPR001841">
    <property type="entry name" value="Znf_RING"/>
</dbReference>
<evidence type="ECO:0000259" key="6">
    <source>
        <dbReference type="PROSITE" id="PS50016"/>
    </source>
</evidence>
<reference evidence="8" key="1">
    <citation type="journal article" date="2021" name="Mol. Plant Pathol.">
        <title>A 20-kb lineage-specific genomic region tames virulence in pathogenic amphidiploid Verticillium longisporum.</title>
        <authorList>
            <person name="Harting R."/>
            <person name="Starke J."/>
            <person name="Kusch H."/>
            <person name="Poggeler S."/>
            <person name="Maurus I."/>
            <person name="Schluter R."/>
            <person name="Landesfeind M."/>
            <person name="Bulla I."/>
            <person name="Nowrousian M."/>
            <person name="de Jonge R."/>
            <person name="Stahlhut G."/>
            <person name="Hoff K.J."/>
            <person name="Asshauer K.P."/>
            <person name="Thurmer A."/>
            <person name="Stanke M."/>
            <person name="Daniel R."/>
            <person name="Morgenstern B."/>
            <person name="Thomma B.P.H.J."/>
            <person name="Kronstad J.W."/>
            <person name="Braus-Stromeyer S.A."/>
            <person name="Braus G.H."/>
        </authorList>
    </citation>
    <scope>NUCLEOTIDE SEQUENCE</scope>
    <source>
        <strain evidence="8">Vl32</strain>
    </source>
</reference>
<dbReference type="PROSITE" id="PS50089">
    <property type="entry name" value="ZF_RING_2"/>
    <property type="match status" value="1"/>
</dbReference>
<dbReference type="Pfam" id="PF00628">
    <property type="entry name" value="PHD"/>
    <property type="match status" value="1"/>
</dbReference>
<dbReference type="Proteomes" id="UP000689129">
    <property type="component" value="Unassembled WGS sequence"/>
</dbReference>
<evidence type="ECO:0000313" key="9">
    <source>
        <dbReference type="Proteomes" id="UP000689129"/>
    </source>
</evidence>
<dbReference type="PANTHER" id="PTHR12618">
    <property type="entry name" value="PHD AND RING FINGER DOMAIN-CONTAINING PROTEIN 1"/>
    <property type="match status" value="1"/>
</dbReference>
<feature type="compositionally biased region" description="Low complexity" evidence="5">
    <location>
        <begin position="399"/>
        <end position="424"/>
    </location>
</feature>